<comment type="caution">
    <text evidence="1">The sequence shown here is derived from an EMBL/GenBank/DDBJ whole genome shotgun (WGS) entry which is preliminary data.</text>
</comment>
<dbReference type="GO" id="GO:0051782">
    <property type="term" value="P:negative regulation of cell division"/>
    <property type="evidence" value="ECO:0007669"/>
    <property type="project" value="TreeGrafter"/>
</dbReference>
<dbReference type="PANTHER" id="PTHR43384">
    <property type="entry name" value="SEPTUM SITE-DETERMINING PROTEIN MIND HOMOLOG, CHLOROPLASTIC-RELATED"/>
    <property type="match status" value="1"/>
</dbReference>
<dbReference type="STRING" id="1449350.OCH239_20915"/>
<evidence type="ECO:0000313" key="2">
    <source>
        <dbReference type="Proteomes" id="UP000022447"/>
    </source>
</evidence>
<name>X7EI20_9RHOB</name>
<dbReference type="Proteomes" id="UP000022447">
    <property type="component" value="Unassembled WGS sequence"/>
</dbReference>
<reference evidence="1 2" key="1">
    <citation type="submission" date="2014-01" db="EMBL/GenBank/DDBJ databases">
        <title>Roseivivax halodurans JCM 10272 Genome Sequencing.</title>
        <authorList>
            <person name="Lai Q."/>
            <person name="Li G."/>
            <person name="Shao Z."/>
        </authorList>
    </citation>
    <scope>NUCLEOTIDE SEQUENCE [LARGE SCALE GENOMIC DNA]</scope>
    <source>
        <strain evidence="1 2">JCM 10272</strain>
    </source>
</reference>
<dbReference type="InterPro" id="IPR050625">
    <property type="entry name" value="ParA/MinD_ATPase"/>
</dbReference>
<dbReference type="InterPro" id="IPR027417">
    <property type="entry name" value="P-loop_NTPase"/>
</dbReference>
<dbReference type="SUPFAM" id="SSF52540">
    <property type="entry name" value="P-loop containing nucleoside triphosphate hydrolases"/>
    <property type="match status" value="1"/>
</dbReference>
<sequence length="414" mass="44703">MSGSTSSSAEIGPVRACTVSRDVQLFDLLIEDMEALLGEHWGDLGLAEAAVFLSQPEASALDFIALAIDDSDEARMDELLALIGLARARRVKVVLIADDISPAALHRLLRNGAHEFVPYPLPEGELAAAVDRLKRGTGPAAPQGADGAVTLRPNGDGVILAVHGLAGGVGATTFAVNLAWELATLEREKARAPRVCLVDLGLQFGSVATYLDLPRREPVLEILSDASTLDQESFGQALVRFEERLHVFTAPPDLLPLDLVGPEEVQRILDIACDHFDFVVIDLPQAVTHWSETVLQAAQVFFALVELDMRSAQNTLRLKRALQSEDLPFEKLRFVLNRAPKFADMQGKSRARRLAESLGITLDLHMPDGGRAVAQACDHGMPLSSHSAKNPLRREIAKLARSLYAVGQSDADAA</sequence>
<proteinExistence type="predicted"/>
<dbReference type="AlphaFoldDB" id="X7EI20"/>
<evidence type="ECO:0000313" key="1">
    <source>
        <dbReference type="EMBL" id="ETX14816.1"/>
    </source>
</evidence>
<accession>X7EI20</accession>
<dbReference type="GO" id="GO:0005829">
    <property type="term" value="C:cytosol"/>
    <property type="evidence" value="ECO:0007669"/>
    <property type="project" value="TreeGrafter"/>
</dbReference>
<keyword evidence="2" id="KW-1185">Reference proteome</keyword>
<dbReference type="eggNOG" id="COG4963">
    <property type="taxonomic scope" value="Bacteria"/>
</dbReference>
<organism evidence="1 2">
    <name type="scientific">Roseivivax halodurans JCM 10272</name>
    <dbReference type="NCBI Taxonomy" id="1449350"/>
    <lineage>
        <taxon>Bacteria</taxon>
        <taxon>Pseudomonadati</taxon>
        <taxon>Pseudomonadota</taxon>
        <taxon>Alphaproteobacteria</taxon>
        <taxon>Rhodobacterales</taxon>
        <taxon>Roseobacteraceae</taxon>
        <taxon>Roseivivax</taxon>
    </lineage>
</organism>
<dbReference type="Gene3D" id="3.40.50.300">
    <property type="entry name" value="P-loop containing nucleotide triphosphate hydrolases"/>
    <property type="match status" value="1"/>
</dbReference>
<dbReference type="OrthoDB" id="8281972at2"/>
<dbReference type="RefSeq" id="WP_037261901.1">
    <property type="nucleotide sequence ID" value="NZ_JALZ01000008.1"/>
</dbReference>
<dbReference type="PATRIC" id="fig|1449350.3.peg.2011"/>
<protein>
    <submittedName>
        <fullName evidence="1">Flp pilus assembly protein CpaE</fullName>
    </submittedName>
</protein>
<dbReference type="PANTHER" id="PTHR43384:SF13">
    <property type="entry name" value="SLR0110 PROTEIN"/>
    <property type="match status" value="1"/>
</dbReference>
<dbReference type="GO" id="GO:0009898">
    <property type="term" value="C:cytoplasmic side of plasma membrane"/>
    <property type="evidence" value="ECO:0007669"/>
    <property type="project" value="TreeGrafter"/>
</dbReference>
<gene>
    <name evidence="1" type="ORF">OCH239_20915</name>
</gene>
<dbReference type="GO" id="GO:0016887">
    <property type="term" value="F:ATP hydrolysis activity"/>
    <property type="evidence" value="ECO:0007669"/>
    <property type="project" value="TreeGrafter"/>
</dbReference>
<dbReference type="GO" id="GO:0005524">
    <property type="term" value="F:ATP binding"/>
    <property type="evidence" value="ECO:0007669"/>
    <property type="project" value="TreeGrafter"/>
</dbReference>
<dbReference type="EMBL" id="JALZ01000008">
    <property type="protein sequence ID" value="ETX14816.1"/>
    <property type="molecule type" value="Genomic_DNA"/>
</dbReference>